<keyword evidence="2" id="KW-1185">Reference proteome</keyword>
<reference evidence="1 2" key="1">
    <citation type="submission" date="2023-03" db="EMBL/GenBank/DDBJ databases">
        <title>YIM 133296 draft genome.</title>
        <authorList>
            <person name="Xiong L."/>
        </authorList>
    </citation>
    <scope>NUCLEOTIDE SEQUENCE [LARGE SCALE GENOMIC DNA]</scope>
    <source>
        <strain evidence="1 2">YIM 133296</strain>
    </source>
</reference>
<sequence>MARVNQEFTDVRPGYVEASESPVMWTPVIIPAAVVATQASCFSAFC</sequence>
<dbReference type="EMBL" id="JAROAV010000028">
    <property type="protein sequence ID" value="MDF8264757.1"/>
    <property type="molecule type" value="Genomic_DNA"/>
</dbReference>
<gene>
    <name evidence="1" type="ORF">P4R38_10915</name>
</gene>
<dbReference type="Proteomes" id="UP001528912">
    <property type="component" value="Unassembled WGS sequence"/>
</dbReference>
<name>A0ABT6C785_9MICO</name>
<dbReference type="RefSeq" id="WP_277192148.1">
    <property type="nucleotide sequence ID" value="NZ_JAROAV010000028.1"/>
</dbReference>
<accession>A0ABT6C785</accession>
<comment type="caution">
    <text evidence="1">The sequence shown here is derived from an EMBL/GenBank/DDBJ whole genome shotgun (WGS) entry which is preliminary data.</text>
</comment>
<protein>
    <submittedName>
        <fullName evidence="1">Uncharacterized protein</fullName>
    </submittedName>
</protein>
<evidence type="ECO:0000313" key="1">
    <source>
        <dbReference type="EMBL" id="MDF8264757.1"/>
    </source>
</evidence>
<organism evidence="1 2">
    <name type="scientific">Luteipulveratus flavus</name>
    <dbReference type="NCBI Taxonomy" id="3031728"/>
    <lineage>
        <taxon>Bacteria</taxon>
        <taxon>Bacillati</taxon>
        <taxon>Actinomycetota</taxon>
        <taxon>Actinomycetes</taxon>
        <taxon>Micrococcales</taxon>
        <taxon>Dermacoccaceae</taxon>
        <taxon>Luteipulveratus</taxon>
    </lineage>
</organism>
<proteinExistence type="predicted"/>
<evidence type="ECO:0000313" key="2">
    <source>
        <dbReference type="Proteomes" id="UP001528912"/>
    </source>
</evidence>